<gene>
    <name evidence="2" type="ORF">BABINDRAFT_103990</name>
</gene>
<proteinExistence type="predicted"/>
<dbReference type="OrthoDB" id="4077720at2759"/>
<dbReference type="InterPro" id="IPR020347">
    <property type="entry name" value="Pop8"/>
</dbReference>
<evidence type="ECO:0000313" key="3">
    <source>
        <dbReference type="Proteomes" id="UP000094336"/>
    </source>
</evidence>
<sequence length="139" mass="15492">MSEIEYQFDIQHPEWYYFKLELIVDPAIVQNRSNPDNTTPSVVLDHLTWKTYLLSALKRFHGLVGESIPVDILQLIETPGTPSCIIRTPWDGKQKVATSITGFTTSMSGVVGLEDYHKGSLRISAQSDFLVGVTGPGRI</sequence>
<organism evidence="2 3">
    <name type="scientific">Babjeviella inositovora NRRL Y-12698</name>
    <dbReference type="NCBI Taxonomy" id="984486"/>
    <lineage>
        <taxon>Eukaryota</taxon>
        <taxon>Fungi</taxon>
        <taxon>Dikarya</taxon>
        <taxon>Ascomycota</taxon>
        <taxon>Saccharomycotina</taxon>
        <taxon>Pichiomycetes</taxon>
        <taxon>Serinales incertae sedis</taxon>
        <taxon>Babjeviella</taxon>
    </lineage>
</organism>
<reference evidence="3" key="1">
    <citation type="submission" date="2016-05" db="EMBL/GenBank/DDBJ databases">
        <title>Comparative genomics of biotechnologically important yeasts.</title>
        <authorList>
            <consortium name="DOE Joint Genome Institute"/>
            <person name="Riley R."/>
            <person name="Haridas S."/>
            <person name="Wolfe K.H."/>
            <person name="Lopes M.R."/>
            <person name="Hittinger C.T."/>
            <person name="Goker M."/>
            <person name="Salamov A."/>
            <person name="Wisecaver J."/>
            <person name="Long T.M."/>
            <person name="Aerts A.L."/>
            <person name="Barry K."/>
            <person name="Choi C."/>
            <person name="Clum A."/>
            <person name="Coughlan A.Y."/>
            <person name="Deshpande S."/>
            <person name="Douglass A.P."/>
            <person name="Hanson S.J."/>
            <person name="Klenk H.-P."/>
            <person name="Labutti K."/>
            <person name="Lapidus A."/>
            <person name="Lindquist E."/>
            <person name="Lipzen A."/>
            <person name="Meier-Kolthoff J.P."/>
            <person name="Ohm R.A."/>
            <person name="Otillar R.P."/>
            <person name="Pangilinan J."/>
            <person name="Peng Y."/>
            <person name="Rokas A."/>
            <person name="Rosa C.A."/>
            <person name="Scheuner C."/>
            <person name="Sibirny A.A."/>
            <person name="Slot J.C."/>
            <person name="Stielow J.B."/>
            <person name="Sun H."/>
            <person name="Kurtzman C.P."/>
            <person name="Blackwell M."/>
            <person name="Grigoriev I.V."/>
            <person name="Jeffries T.W."/>
        </authorList>
    </citation>
    <scope>NUCLEOTIDE SEQUENCE [LARGE SCALE GENOMIC DNA]</scope>
    <source>
        <strain evidence="3">NRRL Y-12698</strain>
    </source>
</reference>
<evidence type="ECO:0000313" key="2">
    <source>
        <dbReference type="EMBL" id="ODQ77251.1"/>
    </source>
</evidence>
<dbReference type="GO" id="GO:0005655">
    <property type="term" value="C:nucleolar ribonuclease P complex"/>
    <property type="evidence" value="ECO:0007669"/>
    <property type="project" value="InterPro"/>
</dbReference>
<accession>A0A1E3QHT2</accession>
<dbReference type="GO" id="GO:0000294">
    <property type="term" value="P:nuclear-transcribed mRNA catabolic process, RNase MRP-dependent"/>
    <property type="evidence" value="ECO:0007669"/>
    <property type="project" value="TreeGrafter"/>
</dbReference>
<feature type="domain" description="Ribonucleases P/MRP subunit Pop8-like" evidence="1">
    <location>
        <begin position="14"/>
        <end position="103"/>
    </location>
</feature>
<dbReference type="PANTHER" id="PTHR28173">
    <property type="entry name" value="RIBONUCLEASES P/MRP PROTEIN SUBUNIT POP8"/>
    <property type="match status" value="1"/>
</dbReference>
<evidence type="ECO:0000259" key="1">
    <source>
        <dbReference type="Pfam" id="PF20976"/>
    </source>
</evidence>
<dbReference type="PANTHER" id="PTHR28173:SF1">
    <property type="entry name" value="RIBONUCLEASES P_MRP PROTEIN SUBUNIT POP8"/>
    <property type="match status" value="1"/>
</dbReference>
<dbReference type="GO" id="GO:0000171">
    <property type="term" value="F:ribonuclease MRP activity"/>
    <property type="evidence" value="ECO:0007669"/>
    <property type="project" value="TreeGrafter"/>
</dbReference>
<dbReference type="Pfam" id="PF20976">
    <property type="entry name" value="Pop8"/>
    <property type="match status" value="1"/>
</dbReference>
<dbReference type="EMBL" id="KV454442">
    <property type="protein sequence ID" value="ODQ77251.1"/>
    <property type="molecule type" value="Genomic_DNA"/>
</dbReference>
<dbReference type="STRING" id="984486.A0A1E3QHT2"/>
<dbReference type="GO" id="GO:0000172">
    <property type="term" value="C:ribonuclease MRP complex"/>
    <property type="evidence" value="ECO:0007669"/>
    <property type="project" value="InterPro"/>
</dbReference>
<protein>
    <recommendedName>
        <fullName evidence="1">Ribonucleases P/MRP subunit Pop8-like domain-containing protein</fullName>
    </recommendedName>
</protein>
<dbReference type="AlphaFoldDB" id="A0A1E3QHT2"/>
<dbReference type="GO" id="GO:0034965">
    <property type="term" value="P:intronic box C/D snoRNA processing"/>
    <property type="evidence" value="ECO:0007669"/>
    <property type="project" value="TreeGrafter"/>
</dbReference>
<dbReference type="GO" id="GO:0008033">
    <property type="term" value="P:tRNA processing"/>
    <property type="evidence" value="ECO:0007669"/>
    <property type="project" value="InterPro"/>
</dbReference>
<dbReference type="GO" id="GO:0004526">
    <property type="term" value="F:ribonuclease P activity"/>
    <property type="evidence" value="ECO:0007669"/>
    <property type="project" value="TreeGrafter"/>
</dbReference>
<dbReference type="RefSeq" id="XP_018982579.1">
    <property type="nucleotide sequence ID" value="XM_019126733.1"/>
</dbReference>
<name>A0A1E3QHT2_9ASCO</name>
<dbReference type="Proteomes" id="UP000094336">
    <property type="component" value="Unassembled WGS sequence"/>
</dbReference>
<dbReference type="InterPro" id="IPR049128">
    <property type="entry name" value="Pop8-like_dom"/>
</dbReference>
<dbReference type="GeneID" id="30144587"/>
<keyword evidence="3" id="KW-1185">Reference proteome</keyword>